<dbReference type="Proteomes" id="UP000760545">
    <property type="component" value="Unassembled WGS sequence"/>
</dbReference>
<evidence type="ECO:0000313" key="2">
    <source>
        <dbReference type="Proteomes" id="UP000760545"/>
    </source>
</evidence>
<gene>
    <name evidence="1" type="ORF">HC176_17105</name>
</gene>
<comment type="caution">
    <text evidence="1">The sequence shown here is derived from an EMBL/GenBank/DDBJ whole genome shotgun (WGS) entry which is preliminary data.</text>
</comment>
<evidence type="ECO:0000313" key="1">
    <source>
        <dbReference type="EMBL" id="NJX17193.1"/>
    </source>
</evidence>
<feature type="non-terminal residue" evidence="1">
    <location>
        <position position="69"/>
    </location>
</feature>
<dbReference type="RefSeq" id="WP_209309778.1">
    <property type="nucleotide sequence ID" value="NZ_JAAVJS010000358.1"/>
</dbReference>
<keyword evidence="2" id="KW-1185">Reference proteome</keyword>
<reference evidence="1 2" key="1">
    <citation type="submission" date="2020-03" db="EMBL/GenBank/DDBJ databases">
        <title>Tamlana sp. nov, isolated from XXX.</title>
        <authorList>
            <person name="Cao W.R."/>
        </authorList>
    </citation>
    <scope>NUCLEOTIDE SEQUENCE [LARGE SCALE GENOMIC DNA]</scope>
    <source>
        <strain evidence="1 2">HST1-43</strain>
    </source>
</reference>
<dbReference type="EMBL" id="JAAVJS010000358">
    <property type="protein sequence ID" value="NJX17193.1"/>
    <property type="molecule type" value="Genomic_DNA"/>
</dbReference>
<accession>A0ABX1DJL6</accession>
<protein>
    <submittedName>
        <fullName evidence="1">Uncharacterized protein</fullName>
    </submittedName>
</protein>
<proteinExistence type="predicted"/>
<name>A0ABX1DJL6_9FLAO</name>
<sequence length="69" mass="8007">MAYIFVHIGLPKTATTTIQKDILEKLPEENKLKYFGVKHPRKASQEKLFREFYCFISTGDNLGSIKEMI</sequence>
<organism evidence="1 2">
    <name type="scientific">Tamlana crocina</name>
    <dbReference type="NCBI Taxonomy" id="393006"/>
    <lineage>
        <taxon>Bacteria</taxon>
        <taxon>Pseudomonadati</taxon>
        <taxon>Bacteroidota</taxon>
        <taxon>Flavobacteriia</taxon>
        <taxon>Flavobacteriales</taxon>
        <taxon>Flavobacteriaceae</taxon>
        <taxon>Tamlana</taxon>
    </lineage>
</organism>